<gene>
    <name evidence="1" type="ORF">FOC37_09435</name>
</gene>
<sequence>MRDRNTPWRDGELSPVPVAQATEIFGGHIIGANAGGFAVMASAVATQTTLGVSDGYVDNRAGANGDVDAPVRRGKAWCFANFAGDAVTQADVGKDCYVADSQTVAKSNGATDERPVAGKVIIVDSDGVWVLI</sequence>
<proteinExistence type="predicted"/>
<accession>A0ABX6F6T9</accession>
<dbReference type="Proteomes" id="UP000424966">
    <property type="component" value="Chromosome"/>
</dbReference>
<evidence type="ECO:0008006" key="3">
    <source>
        <dbReference type="Google" id="ProtNLM"/>
    </source>
</evidence>
<evidence type="ECO:0000313" key="1">
    <source>
        <dbReference type="EMBL" id="QGR70580.1"/>
    </source>
</evidence>
<name>A0ABX6F6T9_YERIN</name>
<dbReference type="RefSeq" id="WP_155967714.1">
    <property type="nucleotide sequence ID" value="NZ_CP046293.1"/>
</dbReference>
<organism evidence="1 2">
    <name type="scientific">Yersinia intermedia</name>
    <dbReference type="NCBI Taxonomy" id="631"/>
    <lineage>
        <taxon>Bacteria</taxon>
        <taxon>Pseudomonadati</taxon>
        <taxon>Pseudomonadota</taxon>
        <taxon>Gammaproteobacteria</taxon>
        <taxon>Enterobacterales</taxon>
        <taxon>Yersiniaceae</taxon>
        <taxon>Yersinia</taxon>
    </lineage>
</organism>
<reference evidence="1 2" key="1">
    <citation type="submission" date="2019-11" db="EMBL/GenBank/DDBJ databases">
        <title>FDA dAtabase for Regulatory Grade micrObial Sequences (FDA-ARGOS): Supporting development and validation of Infectious Disease Dx tests.</title>
        <authorList>
            <person name="Patel R."/>
            <person name="Rucinski S."/>
            <person name="Tallon L."/>
            <person name="Sadzewicz L."/>
            <person name="Vavikolanu K."/>
            <person name="Mehta A."/>
            <person name="Aluvathingal J."/>
            <person name="Nadendla S."/>
            <person name="Nandy P."/>
            <person name="Geyer C."/>
            <person name="Yan Y."/>
            <person name="Sichtig H."/>
        </authorList>
    </citation>
    <scope>NUCLEOTIDE SEQUENCE [LARGE SCALE GENOMIC DNA]</scope>
    <source>
        <strain evidence="1 2">FDAARGOS_729</strain>
    </source>
</reference>
<dbReference type="GeneID" id="58046483"/>
<dbReference type="EMBL" id="CP046294">
    <property type="protein sequence ID" value="QGR70580.1"/>
    <property type="molecule type" value="Genomic_DNA"/>
</dbReference>
<protein>
    <recommendedName>
        <fullName evidence="3">Bacteriophage protein</fullName>
    </recommendedName>
</protein>
<evidence type="ECO:0000313" key="2">
    <source>
        <dbReference type="Proteomes" id="UP000424966"/>
    </source>
</evidence>
<keyword evidence="2" id="KW-1185">Reference proteome</keyword>